<feature type="region of interest" description="Disordered" evidence="2">
    <location>
        <begin position="1143"/>
        <end position="1170"/>
    </location>
</feature>
<feature type="domain" description="C2H2-type" evidence="3">
    <location>
        <begin position="8"/>
        <end position="38"/>
    </location>
</feature>
<accession>A0A194X9X8</accession>
<feature type="compositionally biased region" description="Polar residues" evidence="2">
    <location>
        <begin position="885"/>
        <end position="898"/>
    </location>
</feature>
<feature type="region of interest" description="Disordered" evidence="2">
    <location>
        <begin position="1253"/>
        <end position="1288"/>
    </location>
</feature>
<evidence type="ECO:0000256" key="2">
    <source>
        <dbReference type="SAM" id="MobiDB-lite"/>
    </source>
</evidence>
<evidence type="ECO:0000313" key="5">
    <source>
        <dbReference type="Proteomes" id="UP000070700"/>
    </source>
</evidence>
<dbReference type="InParanoid" id="A0A194X9X8"/>
<feature type="compositionally biased region" description="Polar residues" evidence="2">
    <location>
        <begin position="1256"/>
        <end position="1277"/>
    </location>
</feature>
<dbReference type="GeneID" id="28829584"/>
<protein>
    <recommendedName>
        <fullName evidence="3">C2H2-type domain-containing protein</fullName>
    </recommendedName>
</protein>
<keyword evidence="5" id="KW-1185">Reference proteome</keyword>
<gene>
    <name evidence="4" type="ORF">LY89DRAFT_733938</name>
</gene>
<proteinExistence type="predicted"/>
<keyword evidence="1" id="KW-0863">Zinc-finger</keyword>
<dbReference type="PROSITE" id="PS00028">
    <property type="entry name" value="ZINC_FINGER_C2H2_1"/>
    <property type="match status" value="1"/>
</dbReference>
<feature type="region of interest" description="Disordered" evidence="2">
    <location>
        <begin position="208"/>
        <end position="250"/>
    </location>
</feature>
<sequence length="1288" mass="145408">MKRHRRPYGCTFSNCDKTFGSKNDWKRHENSQHFQLESWRCNQEEPEGSPCIKVCYRRQTFQDHLTKDHSISDKEVVKSELESCRIGRSFQTRFWCGFCIRLIDLTKRGLESWNERFDHIDDHFMGRQGLPKQDIMEWIDIDSNKSRGGGLSLGSRSAGSPIHASILAIDVTDSINRKDAKIVYSAGNTVSRPSAQQDETALEDIPLTDSGYASAPNRNNTSNLQLMEQPRSSQKNKSTGTINKTDGEDSKTIYSAGSTVARPLAQQYIADLCSNIFGKLGKQFDSQIWSTISSALPELMKAFAIKIGYDSSTPVNQEIMYFIHKRHEEIIAQLEAMVCHPEEDDEPDSWQDGSKGMSIADKMKMWSSKAEEDHPLSERDEFFKGVKDEDEIIPEIDLAVYQQVILNSPAYEWFISSVRKELSIQCSTNQPPVMIENIRRKILEKLPTGVLSKRRALGACEVQFELRWENEKEGELPNELYTQLTQVENSLVLTGSPKVAQGLTVREYLSQTWLANGSRLLDVILEAVHDTEDTHSEILPDNTRLAAKIWGSHLFVKATGPAHFIAECGEQLAWFRAALRNSTGSFHSYTPSITGFAVDANPSLSRGLKYKGWCAIGEGLIRPIDSNLYWHDLVGSEGSIIQGFPISRRPEGYPGLELSFDKLLYYLRANEATIANEQILLQGKHLTVQLAKHTGNVFLWHPFRPWRLCTCCTSQHPWIGPIDLHVLKSCRHILSQCPEPQADAVENPDIETPMDTPRLFQNQHVVSEEENVFTLSGSEKGEHVSSTSIIKKGAYDVLENSPSHLHMDDPKCKLLVEDETQLAEGYQSMATTGSLDIYLDSDLFSTSDSSNQDDTLDIDEPAYPVLRTVLLALLTKFRGLTQYQLSPSSNAGQSVTYASGNGSGTTTGTSNNCRKRDREEEEEEDDDDDDGANKDNFKPPRKKHASEDKATQRSLACPYLKFDLVKHRSCCTKKLSRIRDVKQHLCRKHTPKRYCQCCLETNFQDAQTLQMHVGVGTCQANDPETLDGISTEKERQLTRKSNRKLCEEDQWYAIWNILFPRHPCPASPYINTSLSIEMRLFREYCNTHGPIMIREQLDSSPGLVGQEITEEQRQMHLERVIAQGINTLFEEYQRLSVSSTLPENEVSASSTHRSNDLQATQFETSTSSNADSGVVLENQISSRATQSQENIAIQGTSFEWSFPPLVAAEDTRQDTWPPPEGPPQNYEQNALYNSYPFSSEILFNGSEMSTFDEPESFNTGNTSEFLSQSNQGHNNGFQAEDGDSWMYR</sequence>
<feature type="region of interest" description="Disordered" evidence="2">
    <location>
        <begin position="885"/>
        <end position="950"/>
    </location>
</feature>
<dbReference type="KEGG" id="psco:LY89DRAFT_733938"/>
<dbReference type="GO" id="GO:0008270">
    <property type="term" value="F:zinc ion binding"/>
    <property type="evidence" value="ECO:0007669"/>
    <property type="project" value="UniProtKB-KW"/>
</dbReference>
<organism evidence="4 5">
    <name type="scientific">Mollisia scopiformis</name>
    <name type="common">Conifer needle endophyte fungus</name>
    <name type="synonym">Phialocephala scopiformis</name>
    <dbReference type="NCBI Taxonomy" id="149040"/>
    <lineage>
        <taxon>Eukaryota</taxon>
        <taxon>Fungi</taxon>
        <taxon>Dikarya</taxon>
        <taxon>Ascomycota</taxon>
        <taxon>Pezizomycotina</taxon>
        <taxon>Leotiomycetes</taxon>
        <taxon>Helotiales</taxon>
        <taxon>Mollisiaceae</taxon>
        <taxon>Mollisia</taxon>
    </lineage>
</organism>
<dbReference type="PANTHER" id="PTHR38166">
    <property type="entry name" value="C2H2-TYPE DOMAIN-CONTAINING PROTEIN-RELATED"/>
    <property type="match status" value="1"/>
</dbReference>
<keyword evidence="1" id="KW-0862">Zinc</keyword>
<keyword evidence="1" id="KW-0479">Metal-binding</keyword>
<dbReference type="EMBL" id="KQ947415">
    <property type="protein sequence ID" value="KUJ16939.1"/>
    <property type="molecule type" value="Genomic_DNA"/>
</dbReference>
<feature type="compositionally biased region" description="Acidic residues" evidence="2">
    <location>
        <begin position="919"/>
        <end position="930"/>
    </location>
</feature>
<dbReference type="PROSITE" id="PS50157">
    <property type="entry name" value="ZINC_FINGER_C2H2_2"/>
    <property type="match status" value="1"/>
</dbReference>
<name>A0A194X9X8_MOLSC</name>
<evidence type="ECO:0000256" key="1">
    <source>
        <dbReference type="PROSITE-ProRule" id="PRU00042"/>
    </source>
</evidence>
<evidence type="ECO:0000313" key="4">
    <source>
        <dbReference type="EMBL" id="KUJ16939.1"/>
    </source>
</evidence>
<dbReference type="OrthoDB" id="3521097at2759"/>
<feature type="compositionally biased region" description="Polar residues" evidence="2">
    <location>
        <begin position="216"/>
        <end position="244"/>
    </location>
</feature>
<evidence type="ECO:0000259" key="3">
    <source>
        <dbReference type="PROSITE" id="PS50157"/>
    </source>
</evidence>
<reference evidence="4 5" key="1">
    <citation type="submission" date="2015-10" db="EMBL/GenBank/DDBJ databases">
        <title>Full genome of DAOMC 229536 Phialocephala scopiformis, a fungal endophyte of spruce producing the potent anti-insectan compound rugulosin.</title>
        <authorList>
            <consortium name="DOE Joint Genome Institute"/>
            <person name="Walker A.K."/>
            <person name="Frasz S.L."/>
            <person name="Seifert K.A."/>
            <person name="Miller J.D."/>
            <person name="Mondo S.J."/>
            <person name="Labutti K."/>
            <person name="Lipzen A."/>
            <person name="Dockter R."/>
            <person name="Kennedy M."/>
            <person name="Grigoriev I.V."/>
            <person name="Spatafora J.W."/>
        </authorList>
    </citation>
    <scope>NUCLEOTIDE SEQUENCE [LARGE SCALE GENOMIC DNA]</scope>
    <source>
        <strain evidence="4 5">CBS 120377</strain>
    </source>
</reference>
<dbReference type="InterPro" id="IPR013087">
    <property type="entry name" value="Znf_C2H2_type"/>
</dbReference>
<dbReference type="PANTHER" id="PTHR38166:SF1">
    <property type="entry name" value="C2H2-TYPE DOMAIN-CONTAINING PROTEIN"/>
    <property type="match status" value="1"/>
</dbReference>
<dbReference type="RefSeq" id="XP_018071294.1">
    <property type="nucleotide sequence ID" value="XM_018219858.1"/>
</dbReference>
<dbReference type="Proteomes" id="UP000070700">
    <property type="component" value="Unassembled WGS sequence"/>
</dbReference>